<keyword evidence="3" id="KW-1185">Reference proteome</keyword>
<sequence length="77" mass="7986">MESPPILESVSSSSDAYTSSSPLPSQEDEDGRSSLATGSPSDSGDDNDELENNEELPAPSGTSFMLASRDMATEKSG</sequence>
<dbReference type="AlphaFoldDB" id="A0A409WCF2"/>
<accession>A0A409WCF2</accession>
<dbReference type="InParanoid" id="A0A409WCF2"/>
<comment type="caution">
    <text evidence="2">The sequence shown here is derived from an EMBL/GenBank/DDBJ whole genome shotgun (WGS) entry which is preliminary data.</text>
</comment>
<organism evidence="2 3">
    <name type="scientific">Gymnopilus dilepis</name>
    <dbReference type="NCBI Taxonomy" id="231916"/>
    <lineage>
        <taxon>Eukaryota</taxon>
        <taxon>Fungi</taxon>
        <taxon>Dikarya</taxon>
        <taxon>Basidiomycota</taxon>
        <taxon>Agaricomycotina</taxon>
        <taxon>Agaricomycetes</taxon>
        <taxon>Agaricomycetidae</taxon>
        <taxon>Agaricales</taxon>
        <taxon>Agaricineae</taxon>
        <taxon>Hymenogastraceae</taxon>
        <taxon>Gymnopilus</taxon>
    </lineage>
</organism>
<evidence type="ECO:0000313" key="2">
    <source>
        <dbReference type="EMBL" id="PPQ76169.1"/>
    </source>
</evidence>
<reference evidence="2 3" key="1">
    <citation type="journal article" date="2018" name="Evol. Lett.">
        <title>Horizontal gene cluster transfer increased hallucinogenic mushroom diversity.</title>
        <authorList>
            <person name="Reynolds H.T."/>
            <person name="Vijayakumar V."/>
            <person name="Gluck-Thaler E."/>
            <person name="Korotkin H.B."/>
            <person name="Matheny P.B."/>
            <person name="Slot J.C."/>
        </authorList>
    </citation>
    <scope>NUCLEOTIDE SEQUENCE [LARGE SCALE GENOMIC DNA]</scope>
    <source>
        <strain evidence="2 3">SRW20</strain>
    </source>
</reference>
<dbReference type="EMBL" id="NHYE01005189">
    <property type="protein sequence ID" value="PPQ76169.1"/>
    <property type="molecule type" value="Genomic_DNA"/>
</dbReference>
<evidence type="ECO:0000313" key="3">
    <source>
        <dbReference type="Proteomes" id="UP000284706"/>
    </source>
</evidence>
<name>A0A409WCF2_9AGAR</name>
<feature type="compositionally biased region" description="Acidic residues" evidence="1">
    <location>
        <begin position="43"/>
        <end position="54"/>
    </location>
</feature>
<proteinExistence type="predicted"/>
<feature type="region of interest" description="Disordered" evidence="1">
    <location>
        <begin position="1"/>
        <end position="77"/>
    </location>
</feature>
<dbReference type="Proteomes" id="UP000284706">
    <property type="component" value="Unassembled WGS sequence"/>
</dbReference>
<protein>
    <submittedName>
        <fullName evidence="2">Uncharacterized protein</fullName>
    </submittedName>
</protein>
<feature type="compositionally biased region" description="Low complexity" evidence="1">
    <location>
        <begin position="9"/>
        <end position="25"/>
    </location>
</feature>
<gene>
    <name evidence="2" type="ORF">CVT26_009227</name>
</gene>
<evidence type="ECO:0000256" key="1">
    <source>
        <dbReference type="SAM" id="MobiDB-lite"/>
    </source>
</evidence>